<organism evidence="2 3">
    <name type="scientific">Saccharomyces uvarum</name>
    <name type="common">Yeast</name>
    <name type="synonym">Saccharomyces bayanus var. uvarum</name>
    <dbReference type="NCBI Taxonomy" id="230603"/>
    <lineage>
        <taxon>Eukaryota</taxon>
        <taxon>Fungi</taxon>
        <taxon>Dikarya</taxon>
        <taxon>Ascomycota</taxon>
        <taxon>Saccharomycotina</taxon>
        <taxon>Saccharomycetes</taxon>
        <taxon>Saccharomycetales</taxon>
        <taxon>Saccharomycetaceae</taxon>
        <taxon>Saccharomyces</taxon>
    </lineage>
</organism>
<gene>
    <name evidence="2" type="primary">SUVZ03G0440</name>
    <name evidence="2" type="ORF">SUVZ_03G0440</name>
</gene>
<feature type="chain" id="PRO_5046728809" evidence="1">
    <location>
        <begin position="23"/>
        <end position="167"/>
    </location>
</feature>
<dbReference type="Proteomes" id="UP001162085">
    <property type="component" value="Chromosome 3"/>
</dbReference>
<protein>
    <submittedName>
        <fullName evidence="2">Uncharacterized protein</fullName>
    </submittedName>
</protein>
<sequence length="167" mass="18988">MHSKLFTILCVTLFEVIPTVMGVSFIVPGTSITTRVVGCSTFDMTLRNNTLNLRQLEACLGNYTASNLALYSEPVDQFISAYENGDEIKDSDHWLDCLDEQDVSTEVWVAQCMTYSDEATIVARAANTDSMNWISEHLQVRYLNDFFEHDENQGVLYNLFNSKDYNL</sequence>
<feature type="signal peptide" evidence="1">
    <location>
        <begin position="1"/>
        <end position="22"/>
    </location>
</feature>
<keyword evidence="3" id="KW-1185">Reference proteome</keyword>
<name>A0ABN8WTB1_SACUV</name>
<evidence type="ECO:0000256" key="1">
    <source>
        <dbReference type="SAM" id="SignalP"/>
    </source>
</evidence>
<reference evidence="2" key="1">
    <citation type="submission" date="2022-10" db="EMBL/GenBank/DDBJ databases">
        <authorList>
            <person name="Byrne P K."/>
        </authorList>
    </citation>
    <scope>NUCLEOTIDE SEQUENCE</scope>
    <source>
        <strain evidence="2">ZP964</strain>
    </source>
</reference>
<proteinExistence type="predicted"/>
<keyword evidence="1" id="KW-0732">Signal</keyword>
<evidence type="ECO:0000313" key="3">
    <source>
        <dbReference type="Proteomes" id="UP001162085"/>
    </source>
</evidence>
<accession>A0ABN8WTB1</accession>
<evidence type="ECO:0000313" key="2">
    <source>
        <dbReference type="EMBL" id="CAI4058337.1"/>
    </source>
</evidence>
<dbReference type="EMBL" id="OX365930">
    <property type="protein sequence ID" value="CAI4058337.1"/>
    <property type="molecule type" value="Genomic_DNA"/>
</dbReference>